<evidence type="ECO:0000313" key="4">
    <source>
        <dbReference type="Proteomes" id="UP001069090"/>
    </source>
</evidence>
<accession>A0A9J6RPA9</accession>
<dbReference type="PANTHER" id="PTHR34821:SF2">
    <property type="entry name" value="INNER MEMBRANE PROTEIN YDCZ"/>
    <property type="match status" value="1"/>
</dbReference>
<dbReference type="EMBL" id="JAPTGG010000010">
    <property type="protein sequence ID" value="MCZ0866016.1"/>
    <property type="molecule type" value="Genomic_DNA"/>
</dbReference>
<dbReference type="RefSeq" id="WP_258332174.1">
    <property type="nucleotide sequence ID" value="NZ_JAPTGG010000010.1"/>
</dbReference>
<keyword evidence="2" id="KW-0732">Signal</keyword>
<comment type="caution">
    <text evidence="3">The sequence shown here is derived from an EMBL/GenBank/DDBJ whole genome shotgun (WGS) entry which is preliminary data.</text>
</comment>
<feature type="transmembrane region" description="Helical" evidence="1">
    <location>
        <begin position="72"/>
        <end position="91"/>
    </location>
</feature>
<keyword evidence="1" id="KW-1133">Transmembrane helix</keyword>
<sequence>MKAWLLLPCMAICAGALIPVQAAANASLSKSIGSVVYSALLLFVVGLLFISSYVLINRVPMPSIADFAKAPAYSYIGGLIVASYVLSITYLAPRMGVGNAICFIVTGQIVIAVLIDHFGALGTPVTAIDFRRSAGVILMITGLFLARSV</sequence>
<evidence type="ECO:0000256" key="2">
    <source>
        <dbReference type="SAM" id="SignalP"/>
    </source>
</evidence>
<dbReference type="PANTHER" id="PTHR34821">
    <property type="entry name" value="INNER MEMBRANE PROTEIN YDCZ"/>
    <property type="match status" value="1"/>
</dbReference>
<keyword evidence="1" id="KW-0472">Membrane</keyword>
<keyword evidence="4" id="KW-1185">Reference proteome</keyword>
<keyword evidence="1" id="KW-0812">Transmembrane</keyword>
<dbReference type="Proteomes" id="UP001069090">
    <property type="component" value="Unassembled WGS sequence"/>
</dbReference>
<name>A0A9J6RPA9_9GAMM</name>
<dbReference type="GO" id="GO:0005886">
    <property type="term" value="C:plasma membrane"/>
    <property type="evidence" value="ECO:0007669"/>
    <property type="project" value="TreeGrafter"/>
</dbReference>
<organism evidence="3 4">
    <name type="scientific">Dasania phycosphaerae</name>
    <dbReference type="NCBI Taxonomy" id="2950436"/>
    <lineage>
        <taxon>Bacteria</taxon>
        <taxon>Pseudomonadati</taxon>
        <taxon>Pseudomonadota</taxon>
        <taxon>Gammaproteobacteria</taxon>
        <taxon>Cellvibrionales</taxon>
        <taxon>Spongiibacteraceae</taxon>
        <taxon>Dasania</taxon>
    </lineage>
</organism>
<feature type="chain" id="PRO_5039894735" evidence="2">
    <location>
        <begin position="23"/>
        <end position="149"/>
    </location>
</feature>
<evidence type="ECO:0000313" key="3">
    <source>
        <dbReference type="EMBL" id="MCZ0866016.1"/>
    </source>
</evidence>
<dbReference type="AlphaFoldDB" id="A0A9J6RPA9"/>
<protein>
    <submittedName>
        <fullName evidence="3">DMT family transporter</fullName>
    </submittedName>
</protein>
<evidence type="ECO:0000256" key="1">
    <source>
        <dbReference type="SAM" id="Phobius"/>
    </source>
</evidence>
<reference evidence="3 4" key="1">
    <citation type="submission" date="2022-12" db="EMBL/GenBank/DDBJ databases">
        <title>Dasania phycosphaerae sp. nov., isolated from particulate material of the south coast of Korea.</title>
        <authorList>
            <person name="Jiang Y."/>
        </authorList>
    </citation>
    <scope>NUCLEOTIDE SEQUENCE [LARGE SCALE GENOMIC DNA]</scope>
    <source>
        <strain evidence="3 4">GY-19</strain>
    </source>
</reference>
<dbReference type="Pfam" id="PF04657">
    <property type="entry name" value="DMT_YdcZ"/>
    <property type="match status" value="1"/>
</dbReference>
<proteinExistence type="predicted"/>
<dbReference type="InterPro" id="IPR006750">
    <property type="entry name" value="YdcZ"/>
</dbReference>
<feature type="transmembrane region" description="Helical" evidence="1">
    <location>
        <begin position="97"/>
        <end position="118"/>
    </location>
</feature>
<feature type="signal peptide" evidence="2">
    <location>
        <begin position="1"/>
        <end position="22"/>
    </location>
</feature>
<gene>
    <name evidence="3" type="ORF">O0V09_12455</name>
</gene>
<feature type="transmembrane region" description="Helical" evidence="1">
    <location>
        <begin position="32"/>
        <end position="56"/>
    </location>
</feature>